<reference evidence="1 2" key="1">
    <citation type="submission" date="2015-09" db="EMBL/GenBank/DDBJ databases">
        <title>Genome announcement of multiple Pseudomonas syringae strains.</title>
        <authorList>
            <person name="Thakur S."/>
            <person name="Wang P.W."/>
            <person name="Gong Y."/>
            <person name="Weir B.S."/>
            <person name="Guttman D.S."/>
        </authorList>
    </citation>
    <scope>NUCLEOTIDE SEQUENCE [LARGE SCALE GENOMIC DNA]</scope>
    <source>
        <strain evidence="1 2">ICMP2802</strain>
    </source>
</reference>
<accession>A0A0L8IY88</accession>
<dbReference type="Pfam" id="PF04245">
    <property type="entry name" value="NA37"/>
    <property type="match status" value="1"/>
</dbReference>
<sequence length="326" mass="36501">MTTLTAEQIANLEIKHFIFHVVHHGEQAPGLFDEVSLDGFEDFFIERIKETLRGNKFDFTAVSQVRATLNKWEAKKLSFVDMSKDLARHFHGLGDKRNTPGVLIVMLLTSGAQPFYSLVKYDSSRVVAFARKGAKAVLQEINQNFTDSPKALQKSALISLSEKSHNIAIIDVQKRAGISDIFKKFLGVERSREEAELTKTLLKAVKQTVSLHTETLPSALGYKAADTVRAIAEKQNDFNEAVFFDQFFGAAGDEQVRETFRAQLEKNGLAGEVFTYVPEALPVGALTRLRTREGITVHIAAGAEQWYEINPEGTEIIIRTEHLDYL</sequence>
<dbReference type="AlphaFoldDB" id="A0A0L8IY88"/>
<organism evidence="1 2">
    <name type="scientific">Pseudomonas syringae pv. aceris</name>
    <dbReference type="NCBI Taxonomy" id="199198"/>
    <lineage>
        <taxon>Bacteria</taxon>
        <taxon>Pseudomonadati</taxon>
        <taxon>Pseudomonadota</taxon>
        <taxon>Gammaproteobacteria</taxon>
        <taxon>Pseudomonadales</taxon>
        <taxon>Pseudomonadaceae</taxon>
        <taxon>Pseudomonas</taxon>
        <taxon>Pseudomonas syringae</taxon>
    </lineage>
</organism>
<protein>
    <recommendedName>
        <fullName evidence="3">Nucleoid-associated protein</fullName>
    </recommendedName>
</protein>
<evidence type="ECO:0008006" key="3">
    <source>
        <dbReference type="Google" id="ProtNLM"/>
    </source>
</evidence>
<comment type="caution">
    <text evidence="1">The sequence shown here is derived from an EMBL/GenBank/DDBJ whole genome shotgun (WGS) entry which is preliminary data.</text>
</comment>
<evidence type="ECO:0000313" key="1">
    <source>
        <dbReference type="EMBL" id="KPW22347.1"/>
    </source>
</evidence>
<gene>
    <name evidence="1" type="ORF">ALO91_02151</name>
</gene>
<dbReference type="EMBL" id="LJPM01000192">
    <property type="protein sequence ID" value="KPW22347.1"/>
    <property type="molecule type" value="Genomic_DNA"/>
</dbReference>
<dbReference type="Proteomes" id="UP000050297">
    <property type="component" value="Unassembled WGS sequence"/>
</dbReference>
<evidence type="ECO:0000313" key="2">
    <source>
        <dbReference type="Proteomes" id="UP000050297"/>
    </source>
</evidence>
<proteinExistence type="predicted"/>
<name>A0A0L8IY88_PSESX</name>
<dbReference type="PATRIC" id="fig|199198.4.peg.754"/>
<dbReference type="RefSeq" id="WP_003400132.1">
    <property type="nucleotide sequence ID" value="NZ_LGAR01000012.1"/>
</dbReference>
<dbReference type="InterPro" id="IPR007358">
    <property type="entry name" value="Nucleoid_associated_NdpA"/>
</dbReference>
<dbReference type="GO" id="GO:0009295">
    <property type="term" value="C:nucleoid"/>
    <property type="evidence" value="ECO:0007669"/>
    <property type="project" value="InterPro"/>
</dbReference>